<organism evidence="3 4">
    <name type="scientific">Steroidobacter gossypii</name>
    <dbReference type="NCBI Taxonomy" id="2805490"/>
    <lineage>
        <taxon>Bacteria</taxon>
        <taxon>Pseudomonadati</taxon>
        <taxon>Pseudomonadota</taxon>
        <taxon>Gammaproteobacteria</taxon>
        <taxon>Steroidobacterales</taxon>
        <taxon>Steroidobacteraceae</taxon>
        <taxon>Steroidobacter</taxon>
    </lineage>
</organism>
<proteinExistence type="inferred from homology"/>
<keyword evidence="4" id="KW-1185">Reference proteome</keyword>
<sequence>MTIEQIGEEAGSLLEEVVVTVRRIGGGSWVLPASGEPYRAMLESASQKYGLPWPLLARVAWQESRFRPDVISGKVRSSAGAVGIMQIIPRWHPELGEAGALDPAQAIPYAAKFLRRLFDKFGSWELALAAYNWGEGNVARSTNESAWPKETFAYVRDVTSDVFGVVA</sequence>
<dbReference type="PANTHER" id="PTHR37423">
    <property type="entry name" value="SOLUBLE LYTIC MUREIN TRANSGLYCOSYLASE-RELATED"/>
    <property type="match status" value="1"/>
</dbReference>
<dbReference type="PANTHER" id="PTHR37423:SF2">
    <property type="entry name" value="MEMBRANE-BOUND LYTIC MUREIN TRANSGLYCOSYLASE C"/>
    <property type="match status" value="1"/>
</dbReference>
<comment type="caution">
    <text evidence="3">The sequence shown here is derived from an EMBL/GenBank/DDBJ whole genome shotgun (WGS) entry which is preliminary data.</text>
</comment>
<dbReference type="SUPFAM" id="SSF53955">
    <property type="entry name" value="Lysozyme-like"/>
    <property type="match status" value="1"/>
</dbReference>
<feature type="domain" description="Transglycosylase SLT" evidence="2">
    <location>
        <begin position="43"/>
        <end position="148"/>
    </location>
</feature>
<evidence type="ECO:0000313" key="3">
    <source>
        <dbReference type="EMBL" id="MBM0105601.1"/>
    </source>
</evidence>
<dbReference type="Proteomes" id="UP000661077">
    <property type="component" value="Unassembled WGS sequence"/>
</dbReference>
<gene>
    <name evidence="3" type="ORF">JM946_12615</name>
</gene>
<evidence type="ECO:0000256" key="1">
    <source>
        <dbReference type="ARBA" id="ARBA00007734"/>
    </source>
</evidence>
<name>A0ABS1WX99_9GAMM</name>
<evidence type="ECO:0000313" key="4">
    <source>
        <dbReference type="Proteomes" id="UP000661077"/>
    </source>
</evidence>
<reference evidence="3 4" key="1">
    <citation type="journal article" date="2021" name="Int. J. Syst. Evol. Microbiol.">
        <title>Steroidobacter gossypii sp. nov., isolated from soil of cotton cropping field.</title>
        <authorList>
            <person name="Huang R."/>
            <person name="Yang S."/>
            <person name="Zhen C."/>
            <person name="Liu W."/>
        </authorList>
    </citation>
    <scope>NUCLEOTIDE SEQUENCE [LARGE SCALE GENOMIC DNA]</scope>
    <source>
        <strain evidence="3 4">S1-65</strain>
    </source>
</reference>
<accession>A0ABS1WX99</accession>
<dbReference type="EMBL" id="JAEVLS010000002">
    <property type="protein sequence ID" value="MBM0105601.1"/>
    <property type="molecule type" value="Genomic_DNA"/>
</dbReference>
<dbReference type="InterPro" id="IPR008258">
    <property type="entry name" value="Transglycosylase_SLT_dom_1"/>
</dbReference>
<protein>
    <submittedName>
        <fullName evidence="3">Lytic transglycosylase domain-containing protein</fullName>
    </submittedName>
</protein>
<dbReference type="InterPro" id="IPR023346">
    <property type="entry name" value="Lysozyme-like_dom_sf"/>
</dbReference>
<dbReference type="CDD" id="cd00254">
    <property type="entry name" value="LT-like"/>
    <property type="match status" value="1"/>
</dbReference>
<dbReference type="Pfam" id="PF01464">
    <property type="entry name" value="SLT"/>
    <property type="match status" value="1"/>
</dbReference>
<evidence type="ECO:0000259" key="2">
    <source>
        <dbReference type="Pfam" id="PF01464"/>
    </source>
</evidence>
<dbReference type="Gene3D" id="1.10.530.10">
    <property type="match status" value="1"/>
</dbReference>
<comment type="similarity">
    <text evidence="1">Belongs to the transglycosylase Slt family.</text>
</comment>